<sequence>MNYDYYNPFTSPRRNSCCKPSFTPPCAPWHNMPANTGCDFCDNPLYESSRPCNPWEQPPSCKFPPPKPTCANSNLMWLLSGIMIGKLLDDC</sequence>
<dbReference type="EMBL" id="DVOJ01000013">
    <property type="protein sequence ID" value="HIV01574.1"/>
    <property type="molecule type" value="Genomic_DNA"/>
</dbReference>
<comment type="caution">
    <text evidence="1">The sequence shown here is derived from an EMBL/GenBank/DDBJ whole genome shotgun (WGS) entry which is preliminary data.</text>
</comment>
<protein>
    <submittedName>
        <fullName evidence="1">Uncharacterized protein</fullName>
    </submittedName>
</protein>
<evidence type="ECO:0000313" key="2">
    <source>
        <dbReference type="Proteomes" id="UP000886861"/>
    </source>
</evidence>
<accession>A0A9D1NEC8</accession>
<name>A0A9D1NEC8_9FIRM</name>
<gene>
    <name evidence="1" type="ORF">IAA62_03365</name>
</gene>
<organism evidence="1 2">
    <name type="scientific">Candidatus Caccopulliclostridium gallistercoris</name>
    <dbReference type="NCBI Taxonomy" id="2840719"/>
    <lineage>
        <taxon>Bacteria</taxon>
        <taxon>Bacillati</taxon>
        <taxon>Bacillota</taxon>
        <taxon>Clostridia</taxon>
        <taxon>Candidatus Caccopulliclostridium</taxon>
    </lineage>
</organism>
<proteinExistence type="predicted"/>
<dbReference type="Proteomes" id="UP000886861">
    <property type="component" value="Unassembled WGS sequence"/>
</dbReference>
<dbReference type="AlphaFoldDB" id="A0A9D1NEC8"/>
<reference evidence="1" key="1">
    <citation type="submission" date="2020-10" db="EMBL/GenBank/DDBJ databases">
        <authorList>
            <person name="Gilroy R."/>
        </authorList>
    </citation>
    <scope>NUCLEOTIDE SEQUENCE</scope>
    <source>
        <strain evidence="1">CHK186-9395</strain>
    </source>
</reference>
<evidence type="ECO:0000313" key="1">
    <source>
        <dbReference type="EMBL" id="HIV01574.1"/>
    </source>
</evidence>
<reference evidence="1" key="2">
    <citation type="journal article" date="2021" name="PeerJ">
        <title>Extensive microbial diversity within the chicken gut microbiome revealed by metagenomics and culture.</title>
        <authorList>
            <person name="Gilroy R."/>
            <person name="Ravi A."/>
            <person name="Getino M."/>
            <person name="Pursley I."/>
            <person name="Horton D.L."/>
            <person name="Alikhan N.F."/>
            <person name="Baker D."/>
            <person name="Gharbi K."/>
            <person name="Hall N."/>
            <person name="Watson M."/>
            <person name="Adriaenssens E.M."/>
            <person name="Foster-Nyarko E."/>
            <person name="Jarju S."/>
            <person name="Secka A."/>
            <person name="Antonio M."/>
            <person name="Oren A."/>
            <person name="Chaudhuri R.R."/>
            <person name="La Ragione R."/>
            <person name="Hildebrand F."/>
            <person name="Pallen M.J."/>
        </authorList>
    </citation>
    <scope>NUCLEOTIDE SEQUENCE</scope>
    <source>
        <strain evidence="1">CHK186-9395</strain>
    </source>
</reference>